<evidence type="ECO:0000256" key="5">
    <source>
        <dbReference type="ARBA" id="ARBA00023002"/>
    </source>
</evidence>
<evidence type="ECO:0000256" key="6">
    <source>
        <dbReference type="ARBA" id="ARBA00049552"/>
    </source>
</evidence>
<dbReference type="Gene3D" id="2.40.110.10">
    <property type="entry name" value="Butyryl-CoA Dehydrogenase, subunit A, domain 2"/>
    <property type="match status" value="1"/>
</dbReference>
<dbReference type="PANTHER" id="PTHR48083">
    <property type="entry name" value="MEDIUM-CHAIN SPECIFIC ACYL-COA DEHYDROGENASE, MITOCHONDRIAL-RELATED"/>
    <property type="match status" value="1"/>
</dbReference>
<keyword evidence="12" id="KW-1185">Reference proteome</keyword>
<dbReference type="Gene3D" id="1.20.140.10">
    <property type="entry name" value="Butyryl-CoA Dehydrogenase, subunit A, domain 3"/>
    <property type="match status" value="1"/>
</dbReference>
<evidence type="ECO:0008006" key="13">
    <source>
        <dbReference type="Google" id="ProtNLM"/>
    </source>
</evidence>
<dbReference type="InterPro" id="IPR036250">
    <property type="entry name" value="AcylCo_DH-like_C"/>
</dbReference>
<dbReference type="PANTHER" id="PTHR48083:SF20">
    <property type="entry name" value="LONG-CHAIN SPECIFIC ACYL-COA DEHYDROGENASE, MITOCHONDRIAL"/>
    <property type="match status" value="1"/>
</dbReference>
<dbReference type="SUPFAM" id="SSF47203">
    <property type="entry name" value="Acyl-CoA dehydrogenase C-terminal domain-like"/>
    <property type="match status" value="1"/>
</dbReference>
<dbReference type="GO" id="GO:0005737">
    <property type="term" value="C:cytoplasm"/>
    <property type="evidence" value="ECO:0007669"/>
    <property type="project" value="UniProtKB-ARBA"/>
</dbReference>
<dbReference type="InterPro" id="IPR046373">
    <property type="entry name" value="Acyl-CoA_Oxase/DH_mid-dom_sf"/>
</dbReference>
<keyword evidence="4 7" id="KW-0274">FAD</keyword>
<dbReference type="EMBL" id="JBJKFK010000076">
    <property type="protein sequence ID" value="KAL3320108.1"/>
    <property type="molecule type" value="Genomic_DNA"/>
</dbReference>
<dbReference type="SUPFAM" id="SSF56645">
    <property type="entry name" value="Acyl-CoA dehydrogenase NM domain-like"/>
    <property type="match status" value="1"/>
</dbReference>
<sequence>MNHILRHIHSSSARSGLLFSKRCINMGRLEISQTPTMLDIGNRKIFNEEHDILRESVRKFIQTEIVPHHSKWEEKGMIDRECCYYLGGAVSRLLFINFHRSYANTSGPGFSLHSDIVMPYISHYGTKAQKEKYLPKMTTGEWIGALGMTEPSAGSDLQRIKTTAKSDGKGGYILNGSKVFITNGYHSDVVVVVAITNPEAKSPAHGISLFLVDKSMPGFKKGRVLKKMGLKAQDTAELFFEDVKLGKEHLLGEENKGFYYLMQELPRERLLIGVISQCGAEFVFEETRKYVKERKAFKSTLSHLQTIQHKLAEMKTEICVSRSFIDTCLMLLNENKLDNEMASMAKYYASDLWSKIANTGVQLHGGWGYMWEYPVCKSYVDARVQSIYGGSNEIMKELIARVITKN</sequence>
<dbReference type="PROSITE" id="PS00073">
    <property type="entry name" value="ACYL_COA_DH_2"/>
    <property type="match status" value="1"/>
</dbReference>
<dbReference type="InterPro" id="IPR037069">
    <property type="entry name" value="AcylCoA_DH/ox_N_sf"/>
</dbReference>
<dbReference type="Proteomes" id="UP001626550">
    <property type="component" value="Unassembled WGS sequence"/>
</dbReference>
<keyword evidence="3 7" id="KW-0285">Flavoprotein</keyword>
<evidence type="ECO:0000313" key="11">
    <source>
        <dbReference type="EMBL" id="KAL3320108.1"/>
    </source>
</evidence>
<comment type="caution">
    <text evidence="11">The sequence shown here is derived from an EMBL/GenBank/DDBJ whole genome shotgun (WGS) entry which is preliminary data.</text>
</comment>
<proteinExistence type="inferred from homology"/>
<evidence type="ECO:0000256" key="1">
    <source>
        <dbReference type="ARBA" id="ARBA00001974"/>
    </source>
</evidence>
<dbReference type="Pfam" id="PF02771">
    <property type="entry name" value="Acyl-CoA_dh_N"/>
    <property type="match status" value="2"/>
</dbReference>
<dbReference type="InterPro" id="IPR013786">
    <property type="entry name" value="AcylCoA_DH/ox_N"/>
</dbReference>
<dbReference type="AlphaFoldDB" id="A0ABD2QKN3"/>
<evidence type="ECO:0000256" key="7">
    <source>
        <dbReference type="RuleBase" id="RU362125"/>
    </source>
</evidence>
<dbReference type="InterPro" id="IPR006089">
    <property type="entry name" value="Acyl-CoA_DH_CS"/>
</dbReference>
<feature type="domain" description="Acyl-CoA dehydrogenase/oxidase C-terminal" evidence="8">
    <location>
        <begin position="255"/>
        <end position="403"/>
    </location>
</feature>
<organism evidence="11 12">
    <name type="scientific">Cichlidogyrus casuarinus</name>
    <dbReference type="NCBI Taxonomy" id="1844966"/>
    <lineage>
        <taxon>Eukaryota</taxon>
        <taxon>Metazoa</taxon>
        <taxon>Spiralia</taxon>
        <taxon>Lophotrochozoa</taxon>
        <taxon>Platyhelminthes</taxon>
        <taxon>Monogenea</taxon>
        <taxon>Monopisthocotylea</taxon>
        <taxon>Dactylogyridea</taxon>
        <taxon>Ancyrocephalidae</taxon>
        <taxon>Cichlidogyrus</taxon>
    </lineage>
</organism>
<dbReference type="FunFam" id="2.40.110.10:FF:000002">
    <property type="entry name" value="Acyl-CoA dehydrogenase fadE12"/>
    <property type="match status" value="1"/>
</dbReference>
<protein>
    <recommendedName>
        <fullName evidence="13">Long-chain-acyl-CoA dehydrogenase</fullName>
    </recommendedName>
</protein>
<dbReference type="InterPro" id="IPR006091">
    <property type="entry name" value="Acyl-CoA_Oxase/DH_mid-dom"/>
</dbReference>
<dbReference type="InterPro" id="IPR009100">
    <property type="entry name" value="AcylCoA_DH/oxidase_NM_dom_sf"/>
</dbReference>
<feature type="domain" description="Acyl-CoA dehydrogenase/oxidase N-terminal" evidence="10">
    <location>
        <begin position="103"/>
        <end position="141"/>
    </location>
</feature>
<gene>
    <name evidence="11" type="ORF">Ciccas_001221</name>
</gene>
<evidence type="ECO:0000256" key="4">
    <source>
        <dbReference type="ARBA" id="ARBA00022827"/>
    </source>
</evidence>
<dbReference type="Pfam" id="PF00441">
    <property type="entry name" value="Acyl-CoA_dh_1"/>
    <property type="match status" value="1"/>
</dbReference>
<dbReference type="InterPro" id="IPR050741">
    <property type="entry name" value="Acyl-CoA_dehydrogenase"/>
</dbReference>
<feature type="domain" description="Acyl-CoA dehydrogenase/oxidase N-terminal" evidence="10">
    <location>
        <begin position="47"/>
        <end position="82"/>
    </location>
</feature>
<dbReference type="GO" id="GO:0016491">
    <property type="term" value="F:oxidoreductase activity"/>
    <property type="evidence" value="ECO:0007669"/>
    <property type="project" value="UniProtKB-KW"/>
</dbReference>
<keyword evidence="5 7" id="KW-0560">Oxidoreductase</keyword>
<evidence type="ECO:0000259" key="9">
    <source>
        <dbReference type="Pfam" id="PF02770"/>
    </source>
</evidence>
<dbReference type="InterPro" id="IPR009075">
    <property type="entry name" value="AcylCo_DH/oxidase_C"/>
</dbReference>
<evidence type="ECO:0000259" key="8">
    <source>
        <dbReference type="Pfam" id="PF00441"/>
    </source>
</evidence>
<comment type="cofactor">
    <cofactor evidence="1 7">
        <name>FAD</name>
        <dbReference type="ChEBI" id="CHEBI:57692"/>
    </cofactor>
</comment>
<dbReference type="Gene3D" id="1.10.540.10">
    <property type="entry name" value="Acyl-CoA dehydrogenase/oxidase, N-terminal domain"/>
    <property type="match status" value="2"/>
</dbReference>
<name>A0ABD2QKN3_9PLAT</name>
<evidence type="ECO:0000256" key="3">
    <source>
        <dbReference type="ARBA" id="ARBA00022630"/>
    </source>
</evidence>
<accession>A0ABD2QKN3</accession>
<comment type="catalytic activity">
    <reaction evidence="6">
        <text>(2S)-2-methylbutanoyl-CoA + oxidized [electron-transfer flavoprotein] + H(+) = (2E)-2-methylbut-2-enoyl-CoA + reduced [electron-transfer flavoprotein]</text>
        <dbReference type="Rhea" id="RHEA:48256"/>
        <dbReference type="Rhea" id="RHEA-COMP:10685"/>
        <dbReference type="Rhea" id="RHEA-COMP:10686"/>
        <dbReference type="ChEBI" id="CHEBI:15378"/>
        <dbReference type="ChEBI" id="CHEBI:57337"/>
        <dbReference type="ChEBI" id="CHEBI:57692"/>
        <dbReference type="ChEBI" id="CHEBI:58307"/>
        <dbReference type="ChEBI" id="CHEBI:88166"/>
    </reaction>
    <physiologicalReaction direction="left-to-right" evidence="6">
        <dbReference type="Rhea" id="RHEA:48257"/>
    </physiologicalReaction>
</comment>
<feature type="domain" description="Acyl-CoA oxidase/dehydrogenase middle" evidence="9">
    <location>
        <begin position="145"/>
        <end position="243"/>
    </location>
</feature>
<dbReference type="FunFam" id="1.20.140.10:FF:000001">
    <property type="entry name" value="Acyl-CoA dehydrogenase"/>
    <property type="match status" value="1"/>
</dbReference>
<dbReference type="Pfam" id="PF02770">
    <property type="entry name" value="Acyl-CoA_dh_M"/>
    <property type="match status" value="1"/>
</dbReference>
<evidence type="ECO:0000259" key="10">
    <source>
        <dbReference type="Pfam" id="PF02771"/>
    </source>
</evidence>
<evidence type="ECO:0000313" key="12">
    <source>
        <dbReference type="Proteomes" id="UP001626550"/>
    </source>
</evidence>
<comment type="similarity">
    <text evidence="2 7">Belongs to the acyl-CoA dehydrogenase family.</text>
</comment>
<evidence type="ECO:0000256" key="2">
    <source>
        <dbReference type="ARBA" id="ARBA00009347"/>
    </source>
</evidence>
<reference evidence="11 12" key="1">
    <citation type="submission" date="2024-11" db="EMBL/GenBank/DDBJ databases">
        <title>Adaptive evolution of stress response genes in parasites aligns with host niche diversity.</title>
        <authorList>
            <person name="Hahn C."/>
            <person name="Resl P."/>
        </authorList>
    </citation>
    <scope>NUCLEOTIDE SEQUENCE [LARGE SCALE GENOMIC DNA]</scope>
    <source>
        <strain evidence="11">EGGRZ-B1_66</strain>
        <tissue evidence="11">Body</tissue>
    </source>
</reference>